<feature type="compositionally biased region" description="Basic and acidic residues" evidence="4">
    <location>
        <begin position="894"/>
        <end position="904"/>
    </location>
</feature>
<dbReference type="InterPro" id="IPR036291">
    <property type="entry name" value="NAD(P)-bd_dom_sf"/>
</dbReference>
<keyword evidence="3" id="KW-0808">Transferase</keyword>
<dbReference type="InterPro" id="IPR057326">
    <property type="entry name" value="KR_dom"/>
</dbReference>
<feature type="domain" description="Carrier" evidence="5">
    <location>
        <begin position="915"/>
        <end position="989"/>
    </location>
</feature>
<organism evidence="6 7">
    <name type="scientific">Arachnia propionica</name>
    <dbReference type="NCBI Taxonomy" id="1750"/>
    <lineage>
        <taxon>Bacteria</taxon>
        <taxon>Bacillati</taxon>
        <taxon>Actinomycetota</taxon>
        <taxon>Actinomycetes</taxon>
        <taxon>Propionibacteriales</taxon>
        <taxon>Propionibacteriaceae</taxon>
        <taxon>Arachnia</taxon>
    </lineage>
</organism>
<dbReference type="Gene3D" id="3.40.50.720">
    <property type="entry name" value="NAD(P)-binding Rossmann-like Domain"/>
    <property type="match status" value="1"/>
</dbReference>
<evidence type="ECO:0000256" key="3">
    <source>
        <dbReference type="ARBA" id="ARBA00022679"/>
    </source>
</evidence>
<dbReference type="InterPro" id="IPR020806">
    <property type="entry name" value="PKS_PP-bd"/>
</dbReference>
<gene>
    <name evidence="6" type="ORF">EII35_07020</name>
</gene>
<dbReference type="Pfam" id="PF08659">
    <property type="entry name" value="KR"/>
    <property type="match status" value="1"/>
</dbReference>
<accession>A0A3P1WT19</accession>
<comment type="caution">
    <text evidence="6">The sequence shown here is derived from an EMBL/GenBank/DDBJ whole genome shotgun (WGS) entry which is preliminary data.</text>
</comment>
<dbReference type="InterPro" id="IPR050091">
    <property type="entry name" value="PKS_NRPS_Biosynth_Enz"/>
</dbReference>
<dbReference type="Gene3D" id="1.10.1200.10">
    <property type="entry name" value="ACP-like"/>
    <property type="match status" value="1"/>
</dbReference>
<dbReference type="EMBL" id="RQYT01000012">
    <property type="protein sequence ID" value="RRD49752.1"/>
    <property type="molecule type" value="Genomic_DNA"/>
</dbReference>
<evidence type="ECO:0000256" key="4">
    <source>
        <dbReference type="SAM" id="MobiDB-lite"/>
    </source>
</evidence>
<dbReference type="SMART" id="SM00822">
    <property type="entry name" value="PKS_KR"/>
    <property type="match status" value="1"/>
</dbReference>
<evidence type="ECO:0000256" key="1">
    <source>
        <dbReference type="ARBA" id="ARBA00022450"/>
    </source>
</evidence>
<keyword evidence="1" id="KW-0596">Phosphopantetheine</keyword>
<dbReference type="Gene3D" id="3.30.70.3290">
    <property type="match status" value="1"/>
</dbReference>
<dbReference type="Pfam" id="PF00550">
    <property type="entry name" value="PP-binding"/>
    <property type="match status" value="1"/>
</dbReference>
<dbReference type="InterPro" id="IPR013968">
    <property type="entry name" value="PKS_KR"/>
</dbReference>
<dbReference type="OrthoDB" id="9808669at2"/>
<dbReference type="GO" id="GO:0004312">
    <property type="term" value="F:fatty acid synthase activity"/>
    <property type="evidence" value="ECO:0007669"/>
    <property type="project" value="TreeGrafter"/>
</dbReference>
<dbReference type="InterPro" id="IPR016036">
    <property type="entry name" value="Malonyl_transacylase_ACP-bd"/>
</dbReference>
<dbReference type="Gene3D" id="3.40.366.10">
    <property type="entry name" value="Malonyl-Coenzyme A Acyl Carrier Protein, domain 2"/>
    <property type="match status" value="1"/>
</dbReference>
<dbReference type="SUPFAM" id="SSF47336">
    <property type="entry name" value="ACP-like"/>
    <property type="match status" value="1"/>
</dbReference>
<feature type="region of interest" description="Disordered" evidence="4">
    <location>
        <begin position="894"/>
        <end position="916"/>
    </location>
</feature>
<dbReference type="SUPFAM" id="SSF51735">
    <property type="entry name" value="NAD(P)-binding Rossmann-fold domains"/>
    <property type="match status" value="2"/>
</dbReference>
<evidence type="ECO:0000256" key="2">
    <source>
        <dbReference type="ARBA" id="ARBA00022553"/>
    </source>
</evidence>
<evidence type="ECO:0000313" key="6">
    <source>
        <dbReference type="EMBL" id="RRD49752.1"/>
    </source>
</evidence>
<dbReference type="PANTHER" id="PTHR43775:SF37">
    <property type="entry name" value="SI:DKEY-61P9.11"/>
    <property type="match status" value="1"/>
</dbReference>
<keyword evidence="2" id="KW-0597">Phosphoprotein</keyword>
<dbReference type="GO" id="GO:0031177">
    <property type="term" value="F:phosphopantetheine binding"/>
    <property type="evidence" value="ECO:0007669"/>
    <property type="project" value="InterPro"/>
</dbReference>
<dbReference type="InterPro" id="IPR014043">
    <property type="entry name" value="Acyl_transferase_dom"/>
</dbReference>
<dbReference type="CDD" id="cd05274">
    <property type="entry name" value="KR_FAS_SDR_x"/>
    <property type="match status" value="1"/>
</dbReference>
<sequence length="989" mass="106475">MSERVYFPDGAVAVLISSRTASGLRREATALAGFVRRDPAVTPVQLSELVAATRSAQPWRALLRVRGREGLLTGLEWVASGGGRQVLPEVSVHVGHAESRSPAMIFPGQGGQHPGMGRELYKFSAAYRNTVDRIDAQCLDERMSIRSYLLDAVPSDLVQPALFSHMLGLHALWREWGVTPAMVVGHSQGEVAAACAAGLVTEEEAAQVIVGRAGVSREYALKGRYEMLLIGARRDRIERLLPTLPGWAEVCAVNSPSQHVVTGELGAVRALEKMLAEEEFFLRRIEVDFPSHTHLMDPSRQFLEASFGHRPFREPQIPFISSTLGGPIPEGWLQGAYWFANLRHRVRFDLAIENALEQGASSFIELSAHPALLVSVAETAATANRPDILTTSSGHRDEPVAVGFADRLAEVLVSHREIAIWRPDRTPSVPLHFPPTSWEPEVLWAPADSSCGTPGRIGAVPQCLGESWQPLGGHLLPAPRRVLLHCGSEEWVRSLREAAERLGAEVVAEEPDVLVVMVEPGGGQGHRLSSTLADLHRQLETLRGSSASDLLIVTRGAEDRRHLGGEAPDPIAAATAAMARCMAADFHPRQLRHLDVGATDDLASASRHIMTAAHIGSEWSLAVLEGELHSRRLVIDQALSDRQEYAEAVILGGTGVVGLEICRRLAEQGCRRLVVVSRRTPQGLSAAALQAISNANGTEVVHQRCDVTDPAAIQNLASSLPECSGARLVVHCVVNYEAVADSDWEAALKAKSGAVPAIREHLLRPEDRLMVFSSLSAGIGARNHAVYAATNRVLEVLSLADNDRTTVIRWGLWPHHGHTGAVVRSLEDIEKSGLRPMDPSTAVAIALASPPGLVSIAAAHWEQLAGVFSLIGANMLFEHLVTPPSNRLAAEEVRAEPVQHRQEQQGKPVSDSGAEEVATTIEAVVRETLGYSADAELERSTSLVSLGIDSTQALSLQRALAAVTGNAVTAADILRGASLHDLITVAVKE</sequence>
<dbReference type="Proteomes" id="UP000280935">
    <property type="component" value="Unassembled WGS sequence"/>
</dbReference>
<dbReference type="SUPFAM" id="SSF55048">
    <property type="entry name" value="Probable ACP-binding domain of malonyl-CoA ACP transacylase"/>
    <property type="match status" value="1"/>
</dbReference>
<dbReference type="AlphaFoldDB" id="A0A3P1WT19"/>
<dbReference type="GO" id="GO:0006633">
    <property type="term" value="P:fatty acid biosynthetic process"/>
    <property type="evidence" value="ECO:0007669"/>
    <property type="project" value="TreeGrafter"/>
</dbReference>
<dbReference type="Pfam" id="PF00698">
    <property type="entry name" value="Acyl_transf_1"/>
    <property type="match status" value="1"/>
</dbReference>
<dbReference type="GO" id="GO:0005886">
    <property type="term" value="C:plasma membrane"/>
    <property type="evidence" value="ECO:0007669"/>
    <property type="project" value="TreeGrafter"/>
</dbReference>
<proteinExistence type="predicted"/>
<dbReference type="GO" id="GO:0005737">
    <property type="term" value="C:cytoplasm"/>
    <property type="evidence" value="ECO:0007669"/>
    <property type="project" value="TreeGrafter"/>
</dbReference>
<evidence type="ECO:0000313" key="7">
    <source>
        <dbReference type="Proteomes" id="UP000280935"/>
    </source>
</evidence>
<dbReference type="SUPFAM" id="SSF52151">
    <property type="entry name" value="FabD/lysophospholipase-like"/>
    <property type="match status" value="1"/>
</dbReference>
<dbReference type="PANTHER" id="PTHR43775">
    <property type="entry name" value="FATTY ACID SYNTHASE"/>
    <property type="match status" value="1"/>
</dbReference>
<dbReference type="InterPro" id="IPR001227">
    <property type="entry name" value="Ac_transferase_dom_sf"/>
</dbReference>
<evidence type="ECO:0000259" key="5">
    <source>
        <dbReference type="PROSITE" id="PS50075"/>
    </source>
</evidence>
<reference evidence="6 7" key="1">
    <citation type="submission" date="2018-11" db="EMBL/GenBank/DDBJ databases">
        <title>Genomes From Bacteria Associated with the Canine Oral Cavity: a Test Case for Automated Genome-Based Taxonomic Assignment.</title>
        <authorList>
            <person name="Coil D.A."/>
            <person name="Jospin G."/>
            <person name="Darling A.E."/>
            <person name="Wallis C."/>
            <person name="Davis I.J."/>
            <person name="Harris S."/>
            <person name="Eisen J.A."/>
            <person name="Holcombe L.J."/>
            <person name="O'Flynn C."/>
        </authorList>
    </citation>
    <scope>NUCLEOTIDE SEQUENCE [LARGE SCALE GENOMIC DNA]</scope>
    <source>
        <strain evidence="6 7">OH2822_COT-296</strain>
    </source>
</reference>
<dbReference type="InterPro" id="IPR016035">
    <property type="entry name" value="Acyl_Trfase/lysoPLipase"/>
</dbReference>
<name>A0A3P1WT19_9ACTN</name>
<dbReference type="InterPro" id="IPR009081">
    <property type="entry name" value="PP-bd_ACP"/>
</dbReference>
<dbReference type="SMART" id="SM00823">
    <property type="entry name" value="PKS_PP"/>
    <property type="match status" value="1"/>
</dbReference>
<dbReference type="PROSITE" id="PS50075">
    <property type="entry name" value="CARRIER"/>
    <property type="match status" value="1"/>
</dbReference>
<dbReference type="GO" id="GO:0071770">
    <property type="term" value="P:DIM/DIP cell wall layer assembly"/>
    <property type="evidence" value="ECO:0007669"/>
    <property type="project" value="TreeGrafter"/>
</dbReference>
<dbReference type="InterPro" id="IPR036736">
    <property type="entry name" value="ACP-like_sf"/>
</dbReference>
<dbReference type="SMART" id="SM00827">
    <property type="entry name" value="PKS_AT"/>
    <property type="match status" value="1"/>
</dbReference>
<protein>
    <submittedName>
        <fullName evidence="6">SDR family NAD(P)-dependent oxidoreductase</fullName>
    </submittedName>
</protein>